<feature type="compositionally biased region" description="Basic and acidic residues" evidence="1">
    <location>
        <begin position="82"/>
        <end position="111"/>
    </location>
</feature>
<proteinExistence type="predicted"/>
<feature type="compositionally biased region" description="Basic and acidic residues" evidence="1">
    <location>
        <begin position="29"/>
        <end position="45"/>
    </location>
</feature>
<evidence type="ECO:0000313" key="2">
    <source>
        <dbReference type="EMBL" id="CAE0035232.1"/>
    </source>
</evidence>
<dbReference type="AlphaFoldDB" id="A0A7S2ZBV8"/>
<feature type="region of interest" description="Disordered" evidence="1">
    <location>
        <begin position="192"/>
        <end position="211"/>
    </location>
</feature>
<reference evidence="2" key="1">
    <citation type="submission" date="2021-01" db="EMBL/GenBank/DDBJ databases">
        <authorList>
            <person name="Corre E."/>
            <person name="Pelletier E."/>
            <person name="Niang G."/>
            <person name="Scheremetjew M."/>
            <person name="Finn R."/>
            <person name="Kale V."/>
            <person name="Holt S."/>
            <person name="Cochrane G."/>
            <person name="Meng A."/>
            <person name="Brown T."/>
            <person name="Cohen L."/>
        </authorList>
    </citation>
    <scope>NUCLEOTIDE SEQUENCE</scope>
    <source>
        <strain evidence="2">CCMP 769</strain>
    </source>
</reference>
<evidence type="ECO:0000256" key="1">
    <source>
        <dbReference type="SAM" id="MobiDB-lite"/>
    </source>
</evidence>
<protein>
    <submittedName>
        <fullName evidence="2">Uncharacterized protein</fullName>
    </submittedName>
</protein>
<accession>A0A7S2ZBV8</accession>
<dbReference type="EMBL" id="HBHW01004357">
    <property type="protein sequence ID" value="CAE0035232.1"/>
    <property type="molecule type" value="Transcribed_RNA"/>
</dbReference>
<name>A0A7S2ZBV8_9RHOD</name>
<organism evidence="2">
    <name type="scientific">Rhodosorus marinus</name>
    <dbReference type="NCBI Taxonomy" id="101924"/>
    <lineage>
        <taxon>Eukaryota</taxon>
        <taxon>Rhodophyta</taxon>
        <taxon>Stylonematophyceae</taxon>
        <taxon>Stylonematales</taxon>
        <taxon>Stylonemataceae</taxon>
        <taxon>Rhodosorus</taxon>
    </lineage>
</organism>
<gene>
    <name evidence="2" type="ORF">RMAR00112_LOCUS3178</name>
</gene>
<sequence length="269" mass="30837">MGKKGSSALDYGDLFGENGFNIEALERAKAKEAAAQKKRAELRRQELRKKKQGSATRPSKPFVSEGRSGLSVKAEQAQFKAQEARRKLEEKKRHKEEKMQLANMKPKDVRASSKHKSSWEKIQSTIDPKSRPRKDDTRVRKVLLPCVYVVLRITYQDKVLMNISTLLNRKNLWKSGREKKWFMPAIRNRVKRSRNATGRSTRTKKCPKGSTRISMTKKNTILRMTDLSLMTLMMEGIRDDHKGSKRNNGLTPVAMTKRGQAIGGQKWPK</sequence>
<feature type="region of interest" description="Disordered" evidence="1">
    <location>
        <begin position="29"/>
        <end position="136"/>
    </location>
</feature>